<dbReference type="InParanoid" id="E9E6T4"/>
<dbReference type="SUPFAM" id="SSF51735">
    <property type="entry name" value="NAD(P)-binding Rossmann-fold domains"/>
    <property type="match status" value="1"/>
</dbReference>
<evidence type="ECO:0000256" key="1">
    <source>
        <dbReference type="ARBA" id="ARBA00010928"/>
    </source>
</evidence>
<sequence>MASKSFNVGVIGYGEGGKRSLSAKVFHIPFIATTPQLRLHSIVQRSPRDGNSAPQDHPSAKHYTDAKQLLSDGEVDVVVVTTPPDTHFALTKAALETGKHVLTEKPFVPTAAEAEQLMAAARQSGRLVCVYQNRRWDADFLLVRHLVASGAVGRVVELDSHFDRYRAAPPPAGGWKEDQLKAGVKPTAAGFGREDPGRMRLVRVADDGAIREEKVPDLEPETYRAFYAAFARALETGREEDLPVKASEARDVLRIIEAVVESAKTGRDVVFS</sequence>
<dbReference type="AlphaFoldDB" id="E9E6T4"/>
<feature type="domain" description="Gfo/Idh/MocA-like oxidoreductase C-terminal" evidence="4">
    <location>
        <begin position="177"/>
        <end position="269"/>
    </location>
</feature>
<dbReference type="OrthoDB" id="2129491at2759"/>
<evidence type="ECO:0000313" key="6">
    <source>
        <dbReference type="Proteomes" id="UP000002499"/>
    </source>
</evidence>
<dbReference type="STRING" id="655827.E9E6T4"/>
<dbReference type="PANTHER" id="PTHR43708:SF5">
    <property type="entry name" value="CONSERVED EXPRESSED OXIDOREDUCTASE (EUROFUNG)-RELATED"/>
    <property type="match status" value="1"/>
</dbReference>
<dbReference type="Pfam" id="PF02894">
    <property type="entry name" value="GFO_IDH_MocA_C"/>
    <property type="match status" value="1"/>
</dbReference>
<keyword evidence="2" id="KW-0560">Oxidoreductase</keyword>
<dbReference type="GO" id="GO:0000166">
    <property type="term" value="F:nucleotide binding"/>
    <property type="evidence" value="ECO:0007669"/>
    <property type="project" value="InterPro"/>
</dbReference>
<name>E9E6T4_METAQ</name>
<keyword evidence="6" id="KW-1185">Reference proteome</keyword>
<dbReference type="Pfam" id="PF01408">
    <property type="entry name" value="GFO_IDH_MocA"/>
    <property type="match status" value="1"/>
</dbReference>
<proteinExistence type="inferred from homology"/>
<evidence type="ECO:0000259" key="3">
    <source>
        <dbReference type="Pfam" id="PF01408"/>
    </source>
</evidence>
<dbReference type="HOGENOM" id="CLU_023194_19_2_1"/>
<accession>E9E6T4</accession>
<reference evidence="5 6" key="1">
    <citation type="journal article" date="2011" name="PLoS Genet.">
        <title>Genome sequencing and comparative transcriptomics of the model entomopathogenic fungi Metarhizium anisopliae and M. acridum.</title>
        <authorList>
            <person name="Gao Q."/>
            <person name="Jin K."/>
            <person name="Ying S.H."/>
            <person name="Zhang Y."/>
            <person name="Xiao G."/>
            <person name="Shang Y."/>
            <person name="Duan Z."/>
            <person name="Hu X."/>
            <person name="Xie X.Q."/>
            <person name="Zhou G."/>
            <person name="Peng G."/>
            <person name="Luo Z."/>
            <person name="Huang W."/>
            <person name="Wang B."/>
            <person name="Fang W."/>
            <person name="Wang S."/>
            <person name="Zhong Y."/>
            <person name="Ma L.J."/>
            <person name="St Leger R.J."/>
            <person name="Zhao G.P."/>
            <person name="Pei Y."/>
            <person name="Feng M.G."/>
            <person name="Xia Y."/>
            <person name="Wang C."/>
        </authorList>
    </citation>
    <scope>NUCLEOTIDE SEQUENCE [LARGE SCALE GENOMIC DNA]</scope>
    <source>
        <strain evidence="5 6">CQMa 102</strain>
    </source>
</reference>
<dbReference type="GO" id="GO:0016491">
    <property type="term" value="F:oxidoreductase activity"/>
    <property type="evidence" value="ECO:0007669"/>
    <property type="project" value="UniProtKB-KW"/>
</dbReference>
<dbReference type="eggNOG" id="KOG2742">
    <property type="taxonomic scope" value="Eukaryota"/>
</dbReference>
<organism evidence="6">
    <name type="scientific">Metarhizium acridum (strain CQMa 102)</name>
    <dbReference type="NCBI Taxonomy" id="655827"/>
    <lineage>
        <taxon>Eukaryota</taxon>
        <taxon>Fungi</taxon>
        <taxon>Dikarya</taxon>
        <taxon>Ascomycota</taxon>
        <taxon>Pezizomycotina</taxon>
        <taxon>Sordariomycetes</taxon>
        <taxon>Hypocreomycetidae</taxon>
        <taxon>Hypocreales</taxon>
        <taxon>Clavicipitaceae</taxon>
        <taxon>Metarhizium</taxon>
    </lineage>
</organism>
<protein>
    <submittedName>
        <fullName evidence="5">NAD binding Rossmann fold oxidoreductase</fullName>
    </submittedName>
</protein>
<dbReference type="Gene3D" id="3.30.360.10">
    <property type="entry name" value="Dihydrodipicolinate Reductase, domain 2"/>
    <property type="match status" value="2"/>
</dbReference>
<evidence type="ECO:0000259" key="4">
    <source>
        <dbReference type="Pfam" id="PF02894"/>
    </source>
</evidence>
<comment type="similarity">
    <text evidence="1">Belongs to the Gfo/Idh/MocA family.</text>
</comment>
<dbReference type="InterPro" id="IPR000683">
    <property type="entry name" value="Gfo/Idh/MocA-like_OxRdtase_N"/>
</dbReference>
<dbReference type="InterPro" id="IPR004104">
    <property type="entry name" value="Gfo/Idh/MocA-like_OxRdtase_C"/>
</dbReference>
<dbReference type="InterPro" id="IPR036291">
    <property type="entry name" value="NAD(P)-bd_dom_sf"/>
</dbReference>
<dbReference type="EMBL" id="GL698512">
    <property type="protein sequence ID" value="EFY88373.1"/>
    <property type="molecule type" value="Genomic_DNA"/>
</dbReference>
<dbReference type="PANTHER" id="PTHR43708">
    <property type="entry name" value="CONSERVED EXPRESSED OXIDOREDUCTASE (EUROFUNG)"/>
    <property type="match status" value="1"/>
</dbReference>
<dbReference type="OMA" id="GWKEDQL"/>
<evidence type="ECO:0000256" key="2">
    <source>
        <dbReference type="ARBA" id="ARBA00023002"/>
    </source>
</evidence>
<dbReference type="Proteomes" id="UP000002499">
    <property type="component" value="Unassembled WGS sequence"/>
</dbReference>
<feature type="domain" description="Gfo/Idh/MocA-like oxidoreductase N-terminal" evidence="3">
    <location>
        <begin position="6"/>
        <end position="131"/>
    </location>
</feature>
<dbReference type="InterPro" id="IPR051317">
    <property type="entry name" value="Gfo/Idh/MocA_oxidoreduct"/>
</dbReference>
<evidence type="ECO:0000313" key="5">
    <source>
        <dbReference type="EMBL" id="EFY88373.1"/>
    </source>
</evidence>
<gene>
    <name evidence="5" type="ORF">MAC_05582</name>
</gene>
<dbReference type="Gene3D" id="3.40.50.720">
    <property type="entry name" value="NAD(P)-binding Rossmann-like Domain"/>
    <property type="match status" value="2"/>
</dbReference>